<dbReference type="PROSITE" id="PS50909">
    <property type="entry name" value="GAT"/>
    <property type="match status" value="1"/>
</dbReference>
<dbReference type="PANTHER" id="PTHR45905:SF1">
    <property type="entry name" value="GOLGI-LOCALIZED, GAMMA-ADAPTIN EAR CONTAINING, ARF BINDING PROTEIN"/>
    <property type="match status" value="1"/>
</dbReference>
<evidence type="ECO:0000256" key="1">
    <source>
        <dbReference type="ARBA" id="ARBA00004150"/>
    </source>
</evidence>
<comment type="caution">
    <text evidence="13">The sequence shown here is derived from an EMBL/GenBank/DDBJ whole genome shotgun (WGS) entry which is preliminary data.</text>
</comment>
<dbReference type="InterPro" id="IPR004152">
    <property type="entry name" value="GAT_dom"/>
</dbReference>
<proteinExistence type="inferred from homology"/>
<keyword evidence="8" id="KW-0333">Golgi apparatus</keyword>
<dbReference type="GO" id="GO:0031267">
    <property type="term" value="F:small GTPase binding"/>
    <property type="evidence" value="ECO:0007669"/>
    <property type="project" value="InterPro"/>
</dbReference>
<dbReference type="SMART" id="SM00288">
    <property type="entry name" value="VHS"/>
    <property type="match status" value="1"/>
</dbReference>
<dbReference type="InterPro" id="IPR027422">
    <property type="entry name" value="GGA1-3"/>
</dbReference>
<protein>
    <submittedName>
        <fullName evidence="13">ADP-ribosylation factor-binding protein GGA3-like isoform X2</fullName>
    </submittedName>
</protein>
<keyword evidence="4" id="KW-0813">Transport</keyword>
<dbReference type="SMART" id="SM00809">
    <property type="entry name" value="Alpha_adaptinC2"/>
    <property type="match status" value="1"/>
</dbReference>
<evidence type="ECO:0000256" key="4">
    <source>
        <dbReference type="ARBA" id="ARBA00022448"/>
    </source>
</evidence>
<dbReference type="PROSITE" id="PS50179">
    <property type="entry name" value="VHS"/>
    <property type="match status" value="1"/>
</dbReference>
<dbReference type="Proteomes" id="UP001165289">
    <property type="component" value="Unassembled WGS sequence"/>
</dbReference>
<reference evidence="13 14" key="1">
    <citation type="journal article" date="2023" name="BMC Biol.">
        <title>The compact genome of the sponge Oopsacas minuta (Hexactinellida) is lacking key metazoan core genes.</title>
        <authorList>
            <person name="Santini S."/>
            <person name="Schenkelaars Q."/>
            <person name="Jourda C."/>
            <person name="Duchesne M."/>
            <person name="Belahbib H."/>
            <person name="Rocher C."/>
            <person name="Selva M."/>
            <person name="Riesgo A."/>
            <person name="Vervoort M."/>
            <person name="Leys S.P."/>
            <person name="Kodjabachian L."/>
            <person name="Le Bivic A."/>
            <person name="Borchiellini C."/>
            <person name="Claverie J.M."/>
            <person name="Renard E."/>
        </authorList>
    </citation>
    <scope>NUCLEOTIDE SEQUENCE [LARGE SCALE GENOMIC DNA]</scope>
    <source>
        <strain evidence="13">SPO-2</strain>
    </source>
</reference>
<dbReference type="InterPro" id="IPR038425">
    <property type="entry name" value="GAT_sf"/>
</dbReference>
<keyword evidence="6" id="KW-0832">Ubl conjugation</keyword>
<accession>A0AAV7KMB4</accession>
<dbReference type="Pfam" id="PF02883">
    <property type="entry name" value="Alpha_adaptinC2"/>
    <property type="match status" value="1"/>
</dbReference>
<dbReference type="AlphaFoldDB" id="A0AAV7KMB4"/>
<dbReference type="InterPro" id="IPR008942">
    <property type="entry name" value="ENTH_VHS"/>
</dbReference>
<dbReference type="GO" id="GO:0006893">
    <property type="term" value="P:Golgi to plasma membrane transport"/>
    <property type="evidence" value="ECO:0007669"/>
    <property type="project" value="TreeGrafter"/>
</dbReference>
<comment type="subcellular location">
    <subcellularLocation>
        <location evidence="2">Early endosome membrane</location>
        <topology evidence="2">Peripheral membrane protein</topology>
    </subcellularLocation>
    <subcellularLocation>
        <location evidence="1">Golgi apparatus</location>
        <location evidence="1">trans-Golgi network membrane</location>
        <topology evidence="1">Peripheral membrane protein</topology>
    </subcellularLocation>
</comment>
<dbReference type="GO" id="GO:0035091">
    <property type="term" value="F:phosphatidylinositol binding"/>
    <property type="evidence" value="ECO:0007669"/>
    <property type="project" value="InterPro"/>
</dbReference>
<evidence type="ECO:0000259" key="11">
    <source>
        <dbReference type="PROSITE" id="PS50180"/>
    </source>
</evidence>
<organism evidence="13 14">
    <name type="scientific">Oopsacas minuta</name>
    <dbReference type="NCBI Taxonomy" id="111878"/>
    <lineage>
        <taxon>Eukaryota</taxon>
        <taxon>Metazoa</taxon>
        <taxon>Porifera</taxon>
        <taxon>Hexactinellida</taxon>
        <taxon>Hexasterophora</taxon>
        <taxon>Lyssacinosida</taxon>
        <taxon>Leucopsacidae</taxon>
        <taxon>Oopsacas</taxon>
    </lineage>
</organism>
<evidence type="ECO:0000256" key="9">
    <source>
        <dbReference type="ARBA" id="ARBA00023136"/>
    </source>
</evidence>
<dbReference type="Pfam" id="PF18308">
    <property type="entry name" value="GGA_N-GAT"/>
    <property type="match status" value="1"/>
</dbReference>
<dbReference type="Pfam" id="PF03127">
    <property type="entry name" value="GAT"/>
    <property type="match status" value="1"/>
</dbReference>
<name>A0AAV7KMB4_9METZ</name>
<evidence type="ECO:0000256" key="7">
    <source>
        <dbReference type="ARBA" id="ARBA00022927"/>
    </source>
</evidence>
<evidence type="ECO:0000256" key="3">
    <source>
        <dbReference type="ARBA" id="ARBA00008099"/>
    </source>
</evidence>
<dbReference type="InterPro" id="IPR008153">
    <property type="entry name" value="GAE_dom"/>
</dbReference>
<dbReference type="InterPro" id="IPR041198">
    <property type="entry name" value="GGA_N-GAT"/>
</dbReference>
<comment type="similarity">
    <text evidence="3">Belongs to the GGA protein family.</text>
</comment>
<dbReference type="GO" id="GO:0005802">
    <property type="term" value="C:trans-Golgi network"/>
    <property type="evidence" value="ECO:0007669"/>
    <property type="project" value="InterPro"/>
</dbReference>
<evidence type="ECO:0000313" key="13">
    <source>
        <dbReference type="EMBL" id="KAI6661940.1"/>
    </source>
</evidence>
<sequence>MVTKDDGFDSIFNKAKNTTNRFQDWEFVMSFCERVNEEPEGPQAAIKVLVTKLRSEDEETQLLALAVIEACVKNCGVKFHNEVGKFKLLNELIKLISPKYSASNSSEQLKGKVRGLFFQWRRGLPKQGKILDAYEMLKKEGLIDDEGNLPDAPPPQVLDEPARDSIIKDEREIETLERLLKSKNPQDFVRANEMIQDRYKRENIKLEKLQHRSRELDLVDNNAKLLDELLGHFSLNSSQPERDLIEELKKSCVTMREKLQKIAEQCTDDDVLLNKLCTSSDGLVKVLDKYETVMANINQTRQVNSQDIPPLISSPPTAVIQPQVNITTDSLLDSLIDLDLSSTVPTPIPIQPNPIPIQPNPIPIQPNPIPIQPSPIPIQHSGNSDISSLLDDFGPFNSMPLSMTPDPLVSAKSVDLPLIQNPQLPQPILQTIPSSYNLDAVEVTNNSIQLCPIPAVLAYNKDNIILTLSTGKLIEPILNAPELKVAIISMINISPFGIDRFVLHAATSKNSKLKLFPPSLQSILPFTPFQSCPVLTQILLIQPEDIEIVLKLKFSFSIGGRELSEVIDMTELRWI</sequence>
<dbReference type="Pfam" id="PF00790">
    <property type="entry name" value="VHS"/>
    <property type="match status" value="1"/>
</dbReference>
<evidence type="ECO:0000259" key="10">
    <source>
        <dbReference type="PROSITE" id="PS50179"/>
    </source>
</evidence>
<dbReference type="Gene3D" id="1.20.58.160">
    <property type="match status" value="1"/>
</dbReference>
<feature type="domain" description="GAE" evidence="11">
    <location>
        <begin position="451"/>
        <end position="573"/>
    </location>
</feature>
<gene>
    <name evidence="13" type="ORF">LOD99_9708</name>
</gene>
<dbReference type="InterPro" id="IPR013041">
    <property type="entry name" value="Clathrin_app_Ig-like_sf"/>
</dbReference>
<dbReference type="InterPro" id="IPR008152">
    <property type="entry name" value="Clathrin_a/b/g-adaptin_app_Ig"/>
</dbReference>
<keyword evidence="14" id="KW-1185">Reference proteome</keyword>
<keyword evidence="5" id="KW-0967">Endosome</keyword>
<evidence type="ECO:0000313" key="14">
    <source>
        <dbReference type="Proteomes" id="UP001165289"/>
    </source>
</evidence>
<feature type="domain" description="VHS" evidence="10">
    <location>
        <begin position="15"/>
        <end position="145"/>
    </location>
</feature>
<evidence type="ECO:0000259" key="12">
    <source>
        <dbReference type="PROSITE" id="PS50909"/>
    </source>
</evidence>
<dbReference type="GO" id="GO:0034394">
    <property type="term" value="P:protein localization to cell surface"/>
    <property type="evidence" value="ECO:0007669"/>
    <property type="project" value="TreeGrafter"/>
</dbReference>
<dbReference type="SUPFAM" id="SSF48464">
    <property type="entry name" value="ENTH/VHS domain"/>
    <property type="match status" value="1"/>
</dbReference>
<dbReference type="InterPro" id="IPR002014">
    <property type="entry name" value="VHS_dom"/>
</dbReference>
<dbReference type="EMBL" id="JAKMXF010000003">
    <property type="protein sequence ID" value="KAI6661940.1"/>
    <property type="molecule type" value="Genomic_DNA"/>
</dbReference>
<evidence type="ECO:0000256" key="5">
    <source>
        <dbReference type="ARBA" id="ARBA00022753"/>
    </source>
</evidence>
<evidence type="ECO:0000256" key="2">
    <source>
        <dbReference type="ARBA" id="ARBA00004220"/>
    </source>
</evidence>
<dbReference type="Gene3D" id="2.60.40.1230">
    <property type="match status" value="1"/>
</dbReference>
<dbReference type="GO" id="GO:0043130">
    <property type="term" value="F:ubiquitin binding"/>
    <property type="evidence" value="ECO:0007669"/>
    <property type="project" value="InterPro"/>
</dbReference>
<keyword evidence="9" id="KW-0472">Membrane</keyword>
<keyword evidence="7" id="KW-0653">Protein transport</keyword>
<dbReference type="GO" id="GO:0031901">
    <property type="term" value="C:early endosome membrane"/>
    <property type="evidence" value="ECO:0007669"/>
    <property type="project" value="UniProtKB-SubCell"/>
</dbReference>
<dbReference type="Gene3D" id="1.25.40.90">
    <property type="match status" value="1"/>
</dbReference>
<dbReference type="PANTHER" id="PTHR45905">
    <property type="entry name" value="GOLGI-LOCALIZED, GAMMA-ADAPTIN EAR CONTAINING, ARF BINDING PROTEIN"/>
    <property type="match status" value="1"/>
</dbReference>
<dbReference type="PROSITE" id="PS50180">
    <property type="entry name" value="GAE"/>
    <property type="match status" value="1"/>
</dbReference>
<evidence type="ECO:0000256" key="8">
    <source>
        <dbReference type="ARBA" id="ARBA00023034"/>
    </source>
</evidence>
<dbReference type="GO" id="GO:0006886">
    <property type="term" value="P:intracellular protein transport"/>
    <property type="evidence" value="ECO:0007669"/>
    <property type="project" value="InterPro"/>
</dbReference>
<dbReference type="SUPFAM" id="SSF49348">
    <property type="entry name" value="Clathrin adaptor appendage domain"/>
    <property type="match status" value="1"/>
</dbReference>
<dbReference type="SUPFAM" id="SSF89009">
    <property type="entry name" value="GAT-like domain"/>
    <property type="match status" value="1"/>
</dbReference>
<feature type="domain" description="GAT" evidence="12">
    <location>
        <begin position="169"/>
        <end position="295"/>
    </location>
</feature>
<dbReference type="Gene3D" id="1.20.5.170">
    <property type="match status" value="1"/>
</dbReference>
<evidence type="ECO:0000256" key="6">
    <source>
        <dbReference type="ARBA" id="ARBA00022843"/>
    </source>
</evidence>